<keyword evidence="2" id="KW-1185">Reference proteome</keyword>
<accession>A0AAE1D9S2</accession>
<protein>
    <submittedName>
        <fullName evidence="1">Uncharacterized protein</fullName>
    </submittedName>
</protein>
<name>A0AAE1D9S2_9GAST</name>
<evidence type="ECO:0000313" key="1">
    <source>
        <dbReference type="EMBL" id="KAK3762527.1"/>
    </source>
</evidence>
<proteinExistence type="predicted"/>
<dbReference type="EMBL" id="JAWDGP010004703">
    <property type="protein sequence ID" value="KAK3762527.1"/>
    <property type="molecule type" value="Genomic_DNA"/>
</dbReference>
<dbReference type="AlphaFoldDB" id="A0AAE1D9S2"/>
<sequence>MHFRISMKIPSQTKTKPSTISQHLTESKSVAMRQLHPVVRASRLVCFFVVIFTLTTACYEDRINENVRFQITITKKVLLYALPQVKTQAVKNTADNILSYLNQDLFMDDLRISRLVQIYKSICWKLSALVNKLYDSPLTDTLIGSMLISEDVFDSRSYNSKEEKKMEFYLKALKRMVEESRIYNHLASYALFQRQCLMAIHNLYKKNSLELESTLKFLVTRKLFVQRMAYNNSAFQEKIEEEKIANSEKSMEETESKILADHYDRILQKMIKNGTHSRLGFGKMNRHQMFLAMRDLYEKKSTMLTKELLILEELKVFKEIMAFKETKLLEKMIKEM</sequence>
<comment type="caution">
    <text evidence="1">The sequence shown here is derived from an EMBL/GenBank/DDBJ whole genome shotgun (WGS) entry which is preliminary data.</text>
</comment>
<dbReference type="Proteomes" id="UP001283361">
    <property type="component" value="Unassembled WGS sequence"/>
</dbReference>
<organism evidence="1 2">
    <name type="scientific">Elysia crispata</name>
    <name type="common">lettuce slug</name>
    <dbReference type="NCBI Taxonomy" id="231223"/>
    <lineage>
        <taxon>Eukaryota</taxon>
        <taxon>Metazoa</taxon>
        <taxon>Spiralia</taxon>
        <taxon>Lophotrochozoa</taxon>
        <taxon>Mollusca</taxon>
        <taxon>Gastropoda</taxon>
        <taxon>Heterobranchia</taxon>
        <taxon>Euthyneura</taxon>
        <taxon>Panpulmonata</taxon>
        <taxon>Sacoglossa</taxon>
        <taxon>Placobranchoidea</taxon>
        <taxon>Plakobranchidae</taxon>
        <taxon>Elysia</taxon>
    </lineage>
</organism>
<evidence type="ECO:0000313" key="2">
    <source>
        <dbReference type="Proteomes" id="UP001283361"/>
    </source>
</evidence>
<reference evidence="1" key="1">
    <citation type="journal article" date="2023" name="G3 (Bethesda)">
        <title>A reference genome for the long-term kleptoplast-retaining sea slug Elysia crispata morphotype clarki.</title>
        <authorList>
            <person name="Eastman K.E."/>
            <person name="Pendleton A.L."/>
            <person name="Shaikh M.A."/>
            <person name="Suttiyut T."/>
            <person name="Ogas R."/>
            <person name="Tomko P."/>
            <person name="Gavelis G."/>
            <person name="Widhalm J.R."/>
            <person name="Wisecaver J.H."/>
        </authorList>
    </citation>
    <scope>NUCLEOTIDE SEQUENCE</scope>
    <source>
        <strain evidence="1">ECLA1</strain>
    </source>
</reference>
<gene>
    <name evidence="1" type="ORF">RRG08_052997</name>
</gene>